<dbReference type="AlphaFoldDB" id="A0A397UAP8"/>
<reference evidence="1 2" key="1">
    <citation type="submission" date="2018-06" db="EMBL/GenBank/DDBJ databases">
        <title>Comparative genomics reveals the genomic features of Rhizophagus irregularis, R. cerebriforme, R. diaphanum and Gigaspora rosea, and their symbiotic lifestyle signature.</title>
        <authorList>
            <person name="Morin E."/>
            <person name="San Clemente H."/>
            <person name="Chen E.C.H."/>
            <person name="De La Providencia I."/>
            <person name="Hainaut M."/>
            <person name="Kuo A."/>
            <person name="Kohler A."/>
            <person name="Murat C."/>
            <person name="Tang N."/>
            <person name="Roy S."/>
            <person name="Loubradou J."/>
            <person name="Henrissat B."/>
            <person name="Grigoriev I.V."/>
            <person name="Corradi N."/>
            <person name="Roux C."/>
            <person name="Martin F.M."/>
        </authorList>
    </citation>
    <scope>NUCLEOTIDE SEQUENCE [LARGE SCALE GENOMIC DNA]</scope>
    <source>
        <strain evidence="1 2">DAOM 194757</strain>
    </source>
</reference>
<protein>
    <submittedName>
        <fullName evidence="1">Uncharacterized protein</fullName>
    </submittedName>
</protein>
<name>A0A397UAP8_9GLOM</name>
<accession>A0A397UAP8</accession>
<evidence type="ECO:0000313" key="2">
    <source>
        <dbReference type="Proteomes" id="UP000266673"/>
    </source>
</evidence>
<dbReference type="EMBL" id="QKWP01001865">
    <property type="protein sequence ID" value="RIB06127.1"/>
    <property type="molecule type" value="Genomic_DNA"/>
</dbReference>
<organism evidence="1 2">
    <name type="scientific">Gigaspora rosea</name>
    <dbReference type="NCBI Taxonomy" id="44941"/>
    <lineage>
        <taxon>Eukaryota</taxon>
        <taxon>Fungi</taxon>
        <taxon>Fungi incertae sedis</taxon>
        <taxon>Mucoromycota</taxon>
        <taxon>Glomeromycotina</taxon>
        <taxon>Glomeromycetes</taxon>
        <taxon>Diversisporales</taxon>
        <taxon>Gigasporaceae</taxon>
        <taxon>Gigaspora</taxon>
    </lineage>
</organism>
<dbReference type="OrthoDB" id="2306878at2759"/>
<proteinExistence type="predicted"/>
<dbReference type="Proteomes" id="UP000266673">
    <property type="component" value="Unassembled WGS sequence"/>
</dbReference>
<gene>
    <name evidence="1" type="ORF">C2G38_2116816</name>
</gene>
<keyword evidence="2" id="KW-1185">Reference proteome</keyword>
<sequence>MISKRGHSIVFSALWSDGIRITKYKNGNYVGLRKQSSIVALKTLSSDKKIVLSNLKII</sequence>
<evidence type="ECO:0000313" key="1">
    <source>
        <dbReference type="EMBL" id="RIB06127.1"/>
    </source>
</evidence>
<comment type="caution">
    <text evidence="1">The sequence shown here is derived from an EMBL/GenBank/DDBJ whole genome shotgun (WGS) entry which is preliminary data.</text>
</comment>